<dbReference type="AlphaFoldDB" id="A0A5K7S5P1"/>
<evidence type="ECO:0000259" key="7">
    <source>
        <dbReference type="Pfam" id="PF08281"/>
    </source>
</evidence>
<dbReference type="InterPro" id="IPR036388">
    <property type="entry name" value="WH-like_DNA-bd_sf"/>
</dbReference>
<evidence type="ECO:0000313" key="8">
    <source>
        <dbReference type="EMBL" id="BBE16846.1"/>
    </source>
</evidence>
<reference evidence="8" key="1">
    <citation type="journal article" date="2020" name="Int. J. Syst. Evol. Microbiol.">
        <title>Aquipluma nitroreducens gen. nov. sp. nov., a novel facultatively anaerobic bacterium isolated from a freshwater lake.</title>
        <authorList>
            <person name="Watanabe M."/>
            <person name="Kojima H."/>
            <person name="Fukui M."/>
        </authorList>
    </citation>
    <scope>NUCLEOTIDE SEQUENCE</scope>
    <source>
        <strain evidence="8">MeG22</strain>
    </source>
</reference>
<sequence length="176" mass="21031">MRILSNKNQAETGLDQIGFEQLFDAYYDELQHFIFFKSGDTEIAEDIIQDAFLKLWEMRSSVRVETARALLYTIAANLFANRYKRMKLKLKLQQTIVEDRTFETPEFEMEIKEFDQKLQRVLSELNENNRTVFLMNRMEQMTYNEIASVLNISVKAVEKRMKKALEHLRKEIEQKF</sequence>
<dbReference type="EMBL" id="AP018694">
    <property type="protein sequence ID" value="BBE16846.1"/>
    <property type="molecule type" value="Genomic_DNA"/>
</dbReference>
<evidence type="ECO:0000256" key="4">
    <source>
        <dbReference type="ARBA" id="ARBA00023163"/>
    </source>
</evidence>
<dbReference type="NCBIfam" id="TIGR02937">
    <property type="entry name" value="sigma70-ECF"/>
    <property type="match status" value="1"/>
</dbReference>
<accession>A0A5K7S5P1</accession>
<dbReference type="InterPro" id="IPR014284">
    <property type="entry name" value="RNA_pol_sigma-70_dom"/>
</dbReference>
<evidence type="ECO:0000256" key="1">
    <source>
        <dbReference type="ARBA" id="ARBA00010641"/>
    </source>
</evidence>
<dbReference type="InterPro" id="IPR013324">
    <property type="entry name" value="RNA_pol_sigma_r3/r4-like"/>
</dbReference>
<dbReference type="InterPro" id="IPR007627">
    <property type="entry name" value="RNA_pol_sigma70_r2"/>
</dbReference>
<feature type="domain" description="RNA polymerase sigma factor 70 region 4 type 2" evidence="7">
    <location>
        <begin position="116"/>
        <end position="168"/>
    </location>
</feature>
<dbReference type="NCBIfam" id="TIGR02985">
    <property type="entry name" value="Sig70_bacteroi1"/>
    <property type="match status" value="1"/>
</dbReference>
<dbReference type="Pfam" id="PF08281">
    <property type="entry name" value="Sigma70_r4_2"/>
    <property type="match status" value="1"/>
</dbReference>
<gene>
    <name evidence="8" type="ORF">AQPE_0993</name>
</gene>
<dbReference type="InterPro" id="IPR014327">
    <property type="entry name" value="RNA_pol_sigma70_bacteroid"/>
</dbReference>
<proteinExistence type="inferred from homology"/>
<protein>
    <submittedName>
        <fullName evidence="8">RNA polymerase ECF-type sigma factor</fullName>
    </submittedName>
</protein>
<keyword evidence="4" id="KW-0804">Transcription</keyword>
<evidence type="ECO:0000256" key="2">
    <source>
        <dbReference type="ARBA" id="ARBA00023015"/>
    </source>
</evidence>
<keyword evidence="9" id="KW-1185">Reference proteome</keyword>
<comment type="similarity">
    <text evidence="1">Belongs to the sigma-70 factor family. ECF subfamily.</text>
</comment>
<dbReference type="GO" id="GO:0003677">
    <property type="term" value="F:DNA binding"/>
    <property type="evidence" value="ECO:0007669"/>
    <property type="project" value="InterPro"/>
</dbReference>
<dbReference type="GO" id="GO:0016987">
    <property type="term" value="F:sigma factor activity"/>
    <property type="evidence" value="ECO:0007669"/>
    <property type="project" value="UniProtKB-KW"/>
</dbReference>
<dbReference type="GO" id="GO:0006352">
    <property type="term" value="P:DNA-templated transcription initiation"/>
    <property type="evidence" value="ECO:0007669"/>
    <property type="project" value="InterPro"/>
</dbReference>
<evidence type="ECO:0000256" key="5">
    <source>
        <dbReference type="SAM" id="Coils"/>
    </source>
</evidence>
<dbReference type="Pfam" id="PF04542">
    <property type="entry name" value="Sigma70_r2"/>
    <property type="match status" value="1"/>
</dbReference>
<evidence type="ECO:0000259" key="6">
    <source>
        <dbReference type="Pfam" id="PF04542"/>
    </source>
</evidence>
<keyword evidence="3" id="KW-0731">Sigma factor</keyword>
<dbReference type="CDD" id="cd06171">
    <property type="entry name" value="Sigma70_r4"/>
    <property type="match status" value="1"/>
</dbReference>
<evidence type="ECO:0000256" key="3">
    <source>
        <dbReference type="ARBA" id="ARBA00023082"/>
    </source>
</evidence>
<dbReference type="SUPFAM" id="SSF88659">
    <property type="entry name" value="Sigma3 and sigma4 domains of RNA polymerase sigma factors"/>
    <property type="match status" value="1"/>
</dbReference>
<dbReference type="PANTHER" id="PTHR43133:SF46">
    <property type="entry name" value="RNA POLYMERASE SIGMA-70 FACTOR ECF SUBFAMILY"/>
    <property type="match status" value="1"/>
</dbReference>
<dbReference type="Gene3D" id="1.10.1740.10">
    <property type="match status" value="1"/>
</dbReference>
<evidence type="ECO:0000313" key="9">
    <source>
        <dbReference type="Proteomes" id="UP001193389"/>
    </source>
</evidence>
<feature type="coiled-coil region" evidence="5">
    <location>
        <begin position="111"/>
        <end position="174"/>
    </location>
</feature>
<name>A0A5K7S5P1_9BACT</name>
<dbReference type="InterPro" id="IPR039425">
    <property type="entry name" value="RNA_pol_sigma-70-like"/>
</dbReference>
<dbReference type="SUPFAM" id="SSF88946">
    <property type="entry name" value="Sigma2 domain of RNA polymerase sigma factors"/>
    <property type="match status" value="1"/>
</dbReference>
<dbReference type="InterPro" id="IPR013249">
    <property type="entry name" value="RNA_pol_sigma70_r4_t2"/>
</dbReference>
<keyword evidence="5" id="KW-0175">Coiled coil</keyword>
<feature type="domain" description="RNA polymerase sigma-70 region 2" evidence="6">
    <location>
        <begin position="22"/>
        <end position="85"/>
    </location>
</feature>
<dbReference type="KEGG" id="anf:AQPE_0993"/>
<dbReference type="PANTHER" id="PTHR43133">
    <property type="entry name" value="RNA POLYMERASE ECF-TYPE SIGMA FACTO"/>
    <property type="match status" value="1"/>
</dbReference>
<dbReference type="InterPro" id="IPR013325">
    <property type="entry name" value="RNA_pol_sigma_r2"/>
</dbReference>
<organism evidence="8 9">
    <name type="scientific">Aquipluma nitroreducens</name>
    <dbReference type="NCBI Taxonomy" id="2010828"/>
    <lineage>
        <taxon>Bacteria</taxon>
        <taxon>Pseudomonadati</taxon>
        <taxon>Bacteroidota</taxon>
        <taxon>Bacteroidia</taxon>
        <taxon>Marinilabiliales</taxon>
        <taxon>Prolixibacteraceae</taxon>
        <taxon>Aquipluma</taxon>
    </lineage>
</organism>
<keyword evidence="2" id="KW-0805">Transcription regulation</keyword>
<dbReference type="Gene3D" id="1.10.10.10">
    <property type="entry name" value="Winged helix-like DNA-binding domain superfamily/Winged helix DNA-binding domain"/>
    <property type="match status" value="1"/>
</dbReference>
<dbReference type="Proteomes" id="UP001193389">
    <property type="component" value="Chromosome"/>
</dbReference>
<dbReference type="RefSeq" id="WP_318349884.1">
    <property type="nucleotide sequence ID" value="NZ_AP018694.1"/>
</dbReference>